<organism evidence="1 2">
    <name type="scientific">Gossypium stocksii</name>
    <dbReference type="NCBI Taxonomy" id="47602"/>
    <lineage>
        <taxon>Eukaryota</taxon>
        <taxon>Viridiplantae</taxon>
        <taxon>Streptophyta</taxon>
        <taxon>Embryophyta</taxon>
        <taxon>Tracheophyta</taxon>
        <taxon>Spermatophyta</taxon>
        <taxon>Magnoliopsida</taxon>
        <taxon>eudicotyledons</taxon>
        <taxon>Gunneridae</taxon>
        <taxon>Pentapetalae</taxon>
        <taxon>rosids</taxon>
        <taxon>malvids</taxon>
        <taxon>Malvales</taxon>
        <taxon>Malvaceae</taxon>
        <taxon>Malvoideae</taxon>
        <taxon>Gossypium</taxon>
    </lineage>
</organism>
<dbReference type="AlphaFoldDB" id="A0A9D4AIT0"/>
<gene>
    <name evidence="1" type="ORF">J1N35_005233</name>
</gene>
<evidence type="ECO:0000313" key="2">
    <source>
        <dbReference type="Proteomes" id="UP000828251"/>
    </source>
</evidence>
<evidence type="ECO:0008006" key="3">
    <source>
        <dbReference type="Google" id="ProtNLM"/>
    </source>
</evidence>
<accession>A0A9D4AIT0</accession>
<sequence length="101" mass="12074">MKNNEIDRLKDNYGNWVYNDRDKCRVARDYFFDLFETSTNTVHNMEIYCIPKCVNEEMNKNLTKSFTNEEILKAFNQMHPRKAPGINGLPSIFFKENWEVV</sequence>
<protein>
    <recommendedName>
        <fullName evidence="3">Reverse transcriptase domain-containing protein</fullName>
    </recommendedName>
</protein>
<keyword evidence="2" id="KW-1185">Reference proteome</keyword>
<comment type="caution">
    <text evidence="1">The sequence shown here is derived from an EMBL/GenBank/DDBJ whole genome shotgun (WGS) entry which is preliminary data.</text>
</comment>
<dbReference type="OrthoDB" id="991485at2759"/>
<feature type="non-terminal residue" evidence="1">
    <location>
        <position position="101"/>
    </location>
</feature>
<dbReference type="Proteomes" id="UP000828251">
    <property type="component" value="Unassembled WGS sequence"/>
</dbReference>
<reference evidence="1 2" key="1">
    <citation type="journal article" date="2021" name="Plant Biotechnol. J.">
        <title>Multi-omics assisted identification of the key and species-specific regulatory components of drought-tolerant mechanisms in Gossypium stocksii.</title>
        <authorList>
            <person name="Yu D."/>
            <person name="Ke L."/>
            <person name="Zhang D."/>
            <person name="Wu Y."/>
            <person name="Sun Y."/>
            <person name="Mei J."/>
            <person name="Sun J."/>
            <person name="Sun Y."/>
        </authorList>
    </citation>
    <scope>NUCLEOTIDE SEQUENCE [LARGE SCALE GENOMIC DNA]</scope>
    <source>
        <strain evidence="2">cv. E1</strain>
        <tissue evidence="1">Leaf</tissue>
    </source>
</reference>
<evidence type="ECO:0000313" key="1">
    <source>
        <dbReference type="EMBL" id="KAH1122073.1"/>
    </source>
</evidence>
<proteinExistence type="predicted"/>
<name>A0A9D4AIT0_9ROSI</name>
<dbReference type="EMBL" id="JAIQCV010000002">
    <property type="protein sequence ID" value="KAH1122073.1"/>
    <property type="molecule type" value="Genomic_DNA"/>
</dbReference>